<keyword evidence="4" id="KW-1185">Reference proteome</keyword>
<gene>
    <name evidence="3" type="ORF">VP01_93g6</name>
</gene>
<dbReference type="AlphaFoldDB" id="A0A0L6U8V1"/>
<dbReference type="OrthoDB" id="1600564at2759"/>
<keyword evidence="1" id="KW-0175">Coiled coil</keyword>
<dbReference type="VEuPathDB" id="FungiDB:VP01_93g6"/>
<accession>A0A0L6U8V1</accession>
<evidence type="ECO:0000256" key="1">
    <source>
        <dbReference type="SAM" id="Coils"/>
    </source>
</evidence>
<evidence type="ECO:0000256" key="2">
    <source>
        <dbReference type="SAM" id="MobiDB-lite"/>
    </source>
</evidence>
<dbReference type="InterPro" id="IPR001087">
    <property type="entry name" value="GDSL"/>
</dbReference>
<dbReference type="GO" id="GO:0016788">
    <property type="term" value="F:hydrolase activity, acting on ester bonds"/>
    <property type="evidence" value="ECO:0007669"/>
    <property type="project" value="InterPro"/>
</dbReference>
<protein>
    <submittedName>
        <fullName evidence="3">Uncharacterized protein</fullName>
    </submittedName>
</protein>
<dbReference type="Proteomes" id="UP000037035">
    <property type="component" value="Unassembled WGS sequence"/>
</dbReference>
<dbReference type="SUPFAM" id="SSF52266">
    <property type="entry name" value="SGNH hydrolase"/>
    <property type="match status" value="1"/>
</dbReference>
<dbReference type="InterPro" id="IPR036514">
    <property type="entry name" value="SGNH_hydro_sf"/>
</dbReference>
<evidence type="ECO:0000313" key="3">
    <source>
        <dbReference type="EMBL" id="KNZ44220.1"/>
    </source>
</evidence>
<feature type="region of interest" description="Disordered" evidence="2">
    <location>
        <begin position="1"/>
        <end position="47"/>
    </location>
</feature>
<proteinExistence type="predicted"/>
<dbReference type="Gene3D" id="3.40.50.1110">
    <property type="entry name" value="SGNH hydrolase"/>
    <property type="match status" value="1"/>
</dbReference>
<dbReference type="Pfam" id="PF00657">
    <property type="entry name" value="Lipase_GDSL"/>
    <property type="match status" value="1"/>
</dbReference>
<evidence type="ECO:0000313" key="4">
    <source>
        <dbReference type="Proteomes" id="UP000037035"/>
    </source>
</evidence>
<name>A0A0L6U8V1_9BASI</name>
<dbReference type="STRING" id="27349.A0A0L6U8V1"/>
<organism evidence="3 4">
    <name type="scientific">Puccinia sorghi</name>
    <dbReference type="NCBI Taxonomy" id="27349"/>
    <lineage>
        <taxon>Eukaryota</taxon>
        <taxon>Fungi</taxon>
        <taxon>Dikarya</taxon>
        <taxon>Basidiomycota</taxon>
        <taxon>Pucciniomycotina</taxon>
        <taxon>Pucciniomycetes</taxon>
        <taxon>Pucciniales</taxon>
        <taxon>Pucciniaceae</taxon>
        <taxon>Puccinia</taxon>
    </lineage>
</organism>
<feature type="coiled-coil region" evidence="1">
    <location>
        <begin position="202"/>
        <end position="264"/>
    </location>
</feature>
<dbReference type="EMBL" id="LAVV01015049">
    <property type="protein sequence ID" value="KNZ44220.1"/>
    <property type="molecule type" value="Genomic_DNA"/>
</dbReference>
<sequence length="375" mass="42365">MDGDITDPAFESPESLQPSNAFPDPMRPSVREFPESLPSSHEVLLSSKPSPKKYSVLVVFGDSYSDNGHPRAPEYQFSLAAKPAVGGRYSDGPVWDEYLAQKLSSSEDTNITFLNYAYNGAHINNKLSNSSSKPVPDTADQIQTYLTELAKYVKHPISQEVFDARILHTVWVGINPIISIWRSTSLVNQTLHSDSFLTPELVKKLDAQVSEVSKQLKLLLDNPSLSNTILLKKQLNHLQKLVEVAHKSNRRQKIAQDLETLENAPIQESRVIVFDTATLWNDVRSEPQKFGIDSFGSCYDNTNKPPCPQPGHFMYWPSRISSTDLTNEQFNPNILNCLSKVDLTWKMAFEPDGNLGWVSFLSFLIRRYPEEQKYD</sequence>
<reference evidence="3 4" key="1">
    <citation type="submission" date="2015-08" db="EMBL/GenBank/DDBJ databases">
        <title>Next Generation Sequencing and Analysis of the Genome of Puccinia sorghi L Schw, the Causal Agent of Maize Common Rust.</title>
        <authorList>
            <person name="Rochi L."/>
            <person name="Burguener G."/>
            <person name="Darino M."/>
            <person name="Turjanski A."/>
            <person name="Kreff E."/>
            <person name="Dieguez M.J."/>
            <person name="Sacco F."/>
        </authorList>
    </citation>
    <scope>NUCLEOTIDE SEQUENCE [LARGE SCALE GENOMIC DNA]</scope>
    <source>
        <strain evidence="3 4">RO10H11247</strain>
    </source>
</reference>
<comment type="caution">
    <text evidence="3">The sequence shown here is derived from an EMBL/GenBank/DDBJ whole genome shotgun (WGS) entry which is preliminary data.</text>
</comment>